<dbReference type="AlphaFoldDB" id="A0ABD0LNK2"/>
<accession>A0ABD0LNK2</accession>
<proteinExistence type="predicted"/>
<protein>
    <submittedName>
        <fullName evidence="1">Uncharacterized protein</fullName>
    </submittedName>
</protein>
<reference evidence="1 2" key="1">
    <citation type="journal article" date="2023" name="Sci. Data">
        <title>Genome assembly of the Korean intertidal mud-creeper Batillaria attramentaria.</title>
        <authorList>
            <person name="Patra A.K."/>
            <person name="Ho P.T."/>
            <person name="Jun S."/>
            <person name="Lee S.J."/>
            <person name="Kim Y."/>
            <person name="Won Y.J."/>
        </authorList>
    </citation>
    <scope>NUCLEOTIDE SEQUENCE [LARGE SCALE GENOMIC DNA]</scope>
    <source>
        <strain evidence="1">Wonlab-2016</strain>
    </source>
</reference>
<dbReference type="Proteomes" id="UP001519460">
    <property type="component" value="Unassembled WGS sequence"/>
</dbReference>
<gene>
    <name evidence="1" type="ORF">BaRGS_00007746</name>
</gene>
<evidence type="ECO:0000313" key="2">
    <source>
        <dbReference type="Proteomes" id="UP001519460"/>
    </source>
</evidence>
<organism evidence="1 2">
    <name type="scientific">Batillaria attramentaria</name>
    <dbReference type="NCBI Taxonomy" id="370345"/>
    <lineage>
        <taxon>Eukaryota</taxon>
        <taxon>Metazoa</taxon>
        <taxon>Spiralia</taxon>
        <taxon>Lophotrochozoa</taxon>
        <taxon>Mollusca</taxon>
        <taxon>Gastropoda</taxon>
        <taxon>Caenogastropoda</taxon>
        <taxon>Sorbeoconcha</taxon>
        <taxon>Cerithioidea</taxon>
        <taxon>Batillariidae</taxon>
        <taxon>Batillaria</taxon>
    </lineage>
</organism>
<feature type="non-terminal residue" evidence="1">
    <location>
        <position position="1"/>
    </location>
</feature>
<name>A0ABD0LNK2_9CAEN</name>
<dbReference type="EMBL" id="JACVVK020000034">
    <property type="protein sequence ID" value="KAK7500866.1"/>
    <property type="molecule type" value="Genomic_DNA"/>
</dbReference>
<comment type="caution">
    <text evidence="1">The sequence shown here is derived from an EMBL/GenBank/DDBJ whole genome shotgun (WGS) entry which is preliminary data.</text>
</comment>
<sequence length="80" mass="9254">VAMAERGDFSFDSKKKLKENTRKCKLHRNRFLFSINPNLGCDNVAQETPTRTLRFSTQPRRLGCFKTKTVESLLVFFADP</sequence>
<keyword evidence="2" id="KW-1185">Reference proteome</keyword>
<evidence type="ECO:0000313" key="1">
    <source>
        <dbReference type="EMBL" id="KAK7500866.1"/>
    </source>
</evidence>